<feature type="chain" id="PRO_5042554406" evidence="3">
    <location>
        <begin position="21"/>
        <end position="863"/>
    </location>
</feature>
<dbReference type="CDD" id="cd06595">
    <property type="entry name" value="GH31_u1"/>
    <property type="match status" value="1"/>
</dbReference>
<organism evidence="7 8">
    <name type="scientific">Candidatus Pseudobacter hemicellulosilyticus</name>
    <dbReference type="NCBI Taxonomy" id="3121375"/>
    <lineage>
        <taxon>Bacteria</taxon>
        <taxon>Pseudomonadati</taxon>
        <taxon>Bacteroidota</taxon>
        <taxon>Chitinophagia</taxon>
        <taxon>Chitinophagales</taxon>
        <taxon>Chitinophagaceae</taxon>
        <taxon>Pseudobacter</taxon>
    </lineage>
</organism>
<dbReference type="AlphaFoldDB" id="A0AAJ5WX81"/>
<evidence type="ECO:0000256" key="1">
    <source>
        <dbReference type="ARBA" id="ARBA00007806"/>
    </source>
</evidence>
<feature type="domain" description="Glycoside hydrolase family 31 TIM barrel" evidence="4">
    <location>
        <begin position="218"/>
        <end position="533"/>
    </location>
</feature>
<feature type="domain" description="DUF5110" evidence="5">
    <location>
        <begin position="648"/>
        <end position="717"/>
    </location>
</feature>
<accession>A0AAJ5WX81</accession>
<reference evidence="7" key="1">
    <citation type="submission" date="2023-03" db="EMBL/GenBank/DDBJ databases">
        <title>Andean soil-derived lignocellulolytic bacterial consortium as a source of novel taxa and putative plastic-active enzymes.</title>
        <authorList>
            <person name="Diaz-Garcia L."/>
            <person name="Chuvochina M."/>
            <person name="Feuerriegel G."/>
            <person name="Bunk B."/>
            <person name="Sproer C."/>
            <person name="Streit W.R."/>
            <person name="Rodriguez L.M."/>
            <person name="Overmann J."/>
            <person name="Jimenez D.J."/>
        </authorList>
    </citation>
    <scope>NUCLEOTIDE SEQUENCE</scope>
    <source>
        <strain evidence="7">MAG 7</strain>
    </source>
</reference>
<gene>
    <name evidence="7" type="ORF">P0Y53_10200</name>
</gene>
<keyword evidence="3" id="KW-0732">Signal</keyword>
<dbReference type="Pfam" id="PF17137">
    <property type="entry name" value="DUF5110"/>
    <property type="match status" value="1"/>
</dbReference>
<feature type="domain" description="Glycosyl hydrolase family 31 C-terminal" evidence="6">
    <location>
        <begin position="541"/>
        <end position="631"/>
    </location>
</feature>
<dbReference type="InterPro" id="IPR017853">
    <property type="entry name" value="GH"/>
</dbReference>
<evidence type="ECO:0000256" key="3">
    <source>
        <dbReference type="SAM" id="SignalP"/>
    </source>
</evidence>
<dbReference type="InterPro" id="IPR033403">
    <property type="entry name" value="DUF5110"/>
</dbReference>
<dbReference type="EMBL" id="CP119311">
    <property type="protein sequence ID" value="WEK37874.1"/>
    <property type="molecule type" value="Genomic_DNA"/>
</dbReference>
<dbReference type="SUPFAM" id="SSF51011">
    <property type="entry name" value="Glycosyl hydrolase domain"/>
    <property type="match status" value="1"/>
</dbReference>
<dbReference type="PANTHER" id="PTHR43863:SF2">
    <property type="entry name" value="MALTASE-GLUCOAMYLASE"/>
    <property type="match status" value="1"/>
</dbReference>
<dbReference type="InterPro" id="IPR013780">
    <property type="entry name" value="Glyco_hydro_b"/>
</dbReference>
<dbReference type="Pfam" id="PF21365">
    <property type="entry name" value="Glyco_hydro_31_3rd"/>
    <property type="match status" value="1"/>
</dbReference>
<dbReference type="Gene3D" id="3.20.20.80">
    <property type="entry name" value="Glycosidases"/>
    <property type="match status" value="1"/>
</dbReference>
<proteinExistence type="inferred from homology"/>
<dbReference type="InterPro" id="IPR051816">
    <property type="entry name" value="Glycosyl_Hydrolase_31"/>
</dbReference>
<keyword evidence="2 7" id="KW-0378">Hydrolase</keyword>
<evidence type="ECO:0000256" key="2">
    <source>
        <dbReference type="RuleBase" id="RU361185"/>
    </source>
</evidence>
<dbReference type="SUPFAM" id="SSF51445">
    <property type="entry name" value="(Trans)glycosidases"/>
    <property type="match status" value="1"/>
</dbReference>
<evidence type="ECO:0000259" key="5">
    <source>
        <dbReference type="Pfam" id="PF17137"/>
    </source>
</evidence>
<dbReference type="InterPro" id="IPR000322">
    <property type="entry name" value="Glyco_hydro_31_TIM"/>
</dbReference>
<dbReference type="Pfam" id="PF01055">
    <property type="entry name" value="Glyco_hydro_31_2nd"/>
    <property type="match status" value="1"/>
</dbReference>
<protein>
    <submittedName>
        <fullName evidence="7">Glycoside hydrolase family 31 protein</fullName>
    </submittedName>
</protein>
<feature type="signal peptide" evidence="3">
    <location>
        <begin position="1"/>
        <end position="20"/>
    </location>
</feature>
<evidence type="ECO:0000259" key="6">
    <source>
        <dbReference type="Pfam" id="PF21365"/>
    </source>
</evidence>
<name>A0AAJ5WX81_9BACT</name>
<dbReference type="InterPro" id="IPR048395">
    <property type="entry name" value="Glyco_hydro_31_C"/>
</dbReference>
<evidence type="ECO:0000313" key="7">
    <source>
        <dbReference type="EMBL" id="WEK37874.1"/>
    </source>
</evidence>
<sequence>MKPCFSLLCLILLVASHTQAQNNPSPDERAIVSAGKEVRFTVLTPGLIRMEWDSTGAFTNNASFVIVNRRLPVPSFKQSTKGGWLSISTSTLELRYKLGAGKFNADNLTVRYLAAGKTGFNWKPGMVQKANLKGTARTLDGYDGDTYHNGNKLQLEDGLLARDGWHLLDDSRSFLFDKSDWPWVEERKNAGIDWYFMGYGNQYKTALADYIKVAGKVPLPPRYTFGYWWSRYWAYSDNELRDLVRNFNRFQVPLDVLVIDMDWHTTDSVGAPRDEFGQSKWWTGWTWNKGLFTHPEKFLQWTNERHLKTTLNLHPASGIAPFEEQYAAFAQKMNFDTSARRNIPYIGSDKQFMQTLFDVVLKPMEQQGVDFWWLDWQQWGEDKKIKGLSNTWWLNYMFFTAMERSRKERPMLYHRWGGLGNHRYQIGFSGDAYVTWKSLEYQPYFTNAASNVLYGYWSHDIGGHQIPKNFTGLDPELYTRWMQYGALSPVFRTHSMKNALLNKEIWNFRGEYFDGQYDAIKLRYALAPYIYTMARKTYETGISLCRPMYYDYPTNQEAYDLDRQYQFGDDILVAPIGAPSVDGRSTVKVWLPSGNDWYEWHTGTRLKGGQVLERSFAIDEYPIYVKAGTVLPMYLDNVQHLDENPDTLRIGIFPGAAGQTKIYEDAGNDQQYDTHYAQTTVSTAIKADSSLTLTIEPRQGQYPGMKPTRTYQLTLYGAQMPEQVLLNGQAVNWNNSGNSVSWRYNGREMSVNIQLPSLPADQQTIVTVQYASGKYADINGLPQLFKRLSKATTALKFKNAGLVLPRAWARTEETNLLLEYEPQNFQSLVNSFREQYAHMPELIRTVKLDAAIEEWYLKSLGLR</sequence>
<dbReference type="GO" id="GO:0005975">
    <property type="term" value="P:carbohydrate metabolic process"/>
    <property type="evidence" value="ECO:0007669"/>
    <property type="project" value="InterPro"/>
</dbReference>
<evidence type="ECO:0000313" key="8">
    <source>
        <dbReference type="Proteomes" id="UP001220610"/>
    </source>
</evidence>
<dbReference type="GO" id="GO:0004553">
    <property type="term" value="F:hydrolase activity, hydrolyzing O-glycosyl compounds"/>
    <property type="evidence" value="ECO:0007669"/>
    <property type="project" value="InterPro"/>
</dbReference>
<keyword evidence="2" id="KW-0326">Glycosidase</keyword>
<comment type="similarity">
    <text evidence="1 2">Belongs to the glycosyl hydrolase 31 family.</text>
</comment>
<evidence type="ECO:0000259" key="4">
    <source>
        <dbReference type="Pfam" id="PF01055"/>
    </source>
</evidence>
<dbReference type="Proteomes" id="UP001220610">
    <property type="component" value="Chromosome"/>
</dbReference>
<dbReference type="PANTHER" id="PTHR43863">
    <property type="entry name" value="HYDROLASE, PUTATIVE (AFU_ORTHOLOGUE AFUA_1G03140)-RELATED"/>
    <property type="match status" value="1"/>
</dbReference>
<dbReference type="Gene3D" id="2.60.40.1180">
    <property type="entry name" value="Golgi alpha-mannosidase II"/>
    <property type="match status" value="2"/>
</dbReference>